<evidence type="ECO:0000259" key="6">
    <source>
        <dbReference type="Pfam" id="PF06664"/>
    </source>
</evidence>
<feature type="transmembrane region" description="Helical" evidence="5">
    <location>
        <begin position="377"/>
        <end position="404"/>
    </location>
</feature>
<keyword evidence="8" id="KW-1185">Reference proteome</keyword>
<proteinExistence type="predicted"/>
<dbReference type="GO" id="GO:0016020">
    <property type="term" value="C:membrane"/>
    <property type="evidence" value="ECO:0007669"/>
    <property type="project" value="UniProtKB-SubCell"/>
</dbReference>
<evidence type="ECO:0000256" key="5">
    <source>
        <dbReference type="SAM" id="Phobius"/>
    </source>
</evidence>
<dbReference type="EMBL" id="KB207106">
    <property type="protein sequence ID" value="ELP84884.1"/>
    <property type="molecule type" value="Genomic_DNA"/>
</dbReference>
<feature type="transmembrane region" description="Helical" evidence="5">
    <location>
        <begin position="304"/>
        <end position="323"/>
    </location>
</feature>
<feature type="transmembrane region" description="Helical" evidence="5">
    <location>
        <begin position="449"/>
        <end position="467"/>
    </location>
</feature>
<keyword evidence="2 5" id="KW-0812">Transmembrane</keyword>
<sequence>MKAEGFVVDNLGCYGKSIILVLWGFWLLTGFVLSIGEVFQKGTIVEEMVFDPNNQTKLTYFGAFSINRTYQAVISGKNTSEIEEMMNSGREVSDVINGIHHNMFGEVKTFSDYETGLSVYNQFQATSLKPFVKKDERVIGMRDITVSGIGYFWWGSNTSENFKKATPTNLTYTTKCSFQACECAEFDFVSIQSVKQESYVFLFGLDPTMYSFLIFHSKRGKPEYSFFKITFSLALSVVSIVFLIVYLGLYLLKALLTKADNIGKSVYLNYITFVMLIALPVFNNPIVVGRYFYNADWMIYVNDWLFSVFEVALVAYIYTHISVTRLKVFEEKFDVISTLTFCGGIVMYLTFYSLYFVMYSLPTNNSPFAVITDSMSIGLLFEGLSSFILFLLYGWVFVLLLFLYSQVHPPLYKERVVWFSTFTAILLVVVVLHFLFFQDVNPNTPMTKLCLQLISNLYIFTIAYMFFPSPRNNTDAYGVDVYVGEYIPFSLN</sequence>
<accession>L7FKQ7</accession>
<name>L7FKQ7_ENTIV</name>
<keyword evidence="4 5" id="KW-0472">Membrane</keyword>
<dbReference type="InterPro" id="IPR047843">
    <property type="entry name" value="WLS-like_TM"/>
</dbReference>
<feature type="domain" description="Wntless-like transmembrane" evidence="6">
    <location>
        <begin position="222"/>
        <end position="469"/>
    </location>
</feature>
<evidence type="ECO:0000256" key="4">
    <source>
        <dbReference type="ARBA" id="ARBA00023136"/>
    </source>
</evidence>
<organism evidence="7 8">
    <name type="scientific">Entamoeba invadens IP1</name>
    <dbReference type="NCBI Taxonomy" id="370355"/>
    <lineage>
        <taxon>Eukaryota</taxon>
        <taxon>Amoebozoa</taxon>
        <taxon>Evosea</taxon>
        <taxon>Archamoebae</taxon>
        <taxon>Mastigamoebida</taxon>
        <taxon>Entamoebidae</taxon>
        <taxon>Entamoeba</taxon>
    </lineage>
</organism>
<evidence type="ECO:0000256" key="3">
    <source>
        <dbReference type="ARBA" id="ARBA00022989"/>
    </source>
</evidence>
<protein>
    <recommendedName>
        <fullName evidence="6">Wntless-like transmembrane domain-containing protein</fullName>
    </recommendedName>
</protein>
<keyword evidence="3 5" id="KW-1133">Transmembrane helix</keyword>
<feature type="transmembrane region" description="Helical" evidence="5">
    <location>
        <begin position="20"/>
        <end position="39"/>
    </location>
</feature>
<reference evidence="7 8" key="1">
    <citation type="submission" date="2012-10" db="EMBL/GenBank/DDBJ databases">
        <authorList>
            <person name="Zafar N."/>
            <person name="Inman J."/>
            <person name="Hall N."/>
            <person name="Lorenzi H."/>
            <person name="Caler E."/>
        </authorList>
    </citation>
    <scope>NUCLEOTIDE SEQUENCE [LARGE SCALE GENOMIC DNA]</scope>
    <source>
        <strain evidence="7 8">IP1</strain>
    </source>
</reference>
<evidence type="ECO:0000256" key="1">
    <source>
        <dbReference type="ARBA" id="ARBA00004141"/>
    </source>
</evidence>
<dbReference type="RefSeq" id="XP_004184230.1">
    <property type="nucleotide sequence ID" value="XM_004184182.1"/>
</dbReference>
<dbReference type="GO" id="GO:0015643">
    <property type="term" value="F:toxic substance binding"/>
    <property type="evidence" value="ECO:0007669"/>
    <property type="project" value="InterPro"/>
</dbReference>
<dbReference type="OMA" id="ACECAEF"/>
<dbReference type="KEGG" id="eiv:EIN_284700"/>
<dbReference type="InterPro" id="IPR040416">
    <property type="entry name" value="TMEM181"/>
</dbReference>
<dbReference type="OrthoDB" id="28940at2759"/>
<evidence type="ECO:0000256" key="2">
    <source>
        <dbReference type="ARBA" id="ARBA00022692"/>
    </source>
</evidence>
<dbReference type="Proteomes" id="UP000014680">
    <property type="component" value="Unassembled WGS sequence"/>
</dbReference>
<dbReference type="PANTHER" id="PTHR31918:SF1">
    <property type="entry name" value="TRANSMEMBRANE PROTEIN 181"/>
    <property type="match status" value="1"/>
</dbReference>
<dbReference type="GeneID" id="14883802"/>
<evidence type="ECO:0000313" key="8">
    <source>
        <dbReference type="Proteomes" id="UP000014680"/>
    </source>
</evidence>
<feature type="transmembrane region" description="Helical" evidence="5">
    <location>
        <begin position="416"/>
        <end position="437"/>
    </location>
</feature>
<dbReference type="Pfam" id="PF06664">
    <property type="entry name" value="WLS-like_TM"/>
    <property type="match status" value="1"/>
</dbReference>
<dbReference type="AlphaFoldDB" id="L7FKQ7"/>
<feature type="transmembrane region" description="Helical" evidence="5">
    <location>
        <begin position="229"/>
        <end position="255"/>
    </location>
</feature>
<feature type="transmembrane region" description="Helical" evidence="5">
    <location>
        <begin position="267"/>
        <end position="292"/>
    </location>
</feature>
<comment type="subcellular location">
    <subcellularLocation>
        <location evidence="1">Membrane</location>
        <topology evidence="1">Multi-pass membrane protein</topology>
    </subcellularLocation>
</comment>
<dbReference type="VEuPathDB" id="AmoebaDB:EIN_284700"/>
<gene>
    <name evidence="7" type="ORF">EIN_284700</name>
</gene>
<dbReference type="PANTHER" id="PTHR31918">
    <property type="entry name" value="TRANSMEMBRANE PROTEIN 181"/>
    <property type="match status" value="1"/>
</dbReference>
<evidence type="ECO:0000313" key="7">
    <source>
        <dbReference type="EMBL" id="ELP84884.1"/>
    </source>
</evidence>
<feature type="transmembrane region" description="Helical" evidence="5">
    <location>
        <begin position="335"/>
        <end position="357"/>
    </location>
</feature>